<keyword evidence="2" id="KW-0472">Membrane</keyword>
<proteinExistence type="predicted"/>
<dbReference type="Proteomes" id="UP001212997">
    <property type="component" value="Unassembled WGS sequence"/>
</dbReference>
<comment type="caution">
    <text evidence="4">The sequence shown here is derived from an EMBL/GenBank/DDBJ whole genome shotgun (WGS) entry which is preliminary data.</text>
</comment>
<feature type="transmembrane region" description="Helical" evidence="2">
    <location>
        <begin position="12"/>
        <end position="32"/>
    </location>
</feature>
<evidence type="ECO:0000256" key="1">
    <source>
        <dbReference type="SAM" id="MobiDB-lite"/>
    </source>
</evidence>
<dbReference type="InterPro" id="IPR045339">
    <property type="entry name" value="DUF6534"/>
</dbReference>
<keyword evidence="5" id="KW-1185">Reference proteome</keyword>
<organism evidence="4 5">
    <name type="scientific">Meripilus lineatus</name>
    <dbReference type="NCBI Taxonomy" id="2056292"/>
    <lineage>
        <taxon>Eukaryota</taxon>
        <taxon>Fungi</taxon>
        <taxon>Dikarya</taxon>
        <taxon>Basidiomycota</taxon>
        <taxon>Agaricomycotina</taxon>
        <taxon>Agaricomycetes</taxon>
        <taxon>Polyporales</taxon>
        <taxon>Meripilaceae</taxon>
        <taxon>Meripilus</taxon>
    </lineage>
</organism>
<evidence type="ECO:0000256" key="2">
    <source>
        <dbReference type="SAM" id="Phobius"/>
    </source>
</evidence>
<protein>
    <recommendedName>
        <fullName evidence="3">DUF6534 domain-containing protein</fullName>
    </recommendedName>
</protein>
<feature type="transmembrane region" description="Helical" evidence="2">
    <location>
        <begin position="251"/>
        <end position="272"/>
    </location>
</feature>
<feature type="region of interest" description="Disordered" evidence="1">
    <location>
        <begin position="354"/>
        <end position="389"/>
    </location>
</feature>
<feature type="transmembrane region" description="Helical" evidence="2">
    <location>
        <begin position="179"/>
        <end position="196"/>
    </location>
</feature>
<accession>A0AAD5VA65</accession>
<name>A0AAD5VA65_9APHY</name>
<feature type="transmembrane region" description="Helical" evidence="2">
    <location>
        <begin position="208"/>
        <end position="231"/>
    </location>
</feature>
<dbReference type="PANTHER" id="PTHR40465:SF1">
    <property type="entry name" value="DUF6534 DOMAIN-CONTAINING PROTEIN"/>
    <property type="match status" value="1"/>
</dbReference>
<sequence length="389" mass="43276">MHSQKTLVYSNSILLEAFFTVTLYGIILAQAYAYLYNRKRDGPLLQSAVLAVVIIETVHNVLIIHDVNSYLFDDSSVRVIGSASVCVLLGVLVETIVQVYICSYIMMSGDLTSLTDSMSGVSISVRPQTILLVYPLKFGVVTEGSKFYTWIAASLCAVRAGLGFGEFRQFDNTFADSMTSYSSAIAGVVFHMPYWWDVKYDPVARIIVQLGVAIALLTDVVITVILVYQLYIRQTGMEETDHIIKKIMKYLVHSGAITAICLFIVLILFVATKDLSFLGLYFLSSKLYANSFLGSLNGRLVLRKPEAFEGRRTSTMITHQPFNPVRLSVPQRFIKRFPEISWLCMGLDGDHPLISRSNPETGSEPSVSSGSSPSRCRENEPNEVPNWNA</sequence>
<dbReference type="EMBL" id="JANAWD010000053">
    <property type="protein sequence ID" value="KAJ3489082.1"/>
    <property type="molecule type" value="Genomic_DNA"/>
</dbReference>
<dbReference type="AlphaFoldDB" id="A0AAD5VA65"/>
<feature type="domain" description="DUF6534" evidence="3">
    <location>
        <begin position="216"/>
        <end position="299"/>
    </location>
</feature>
<feature type="transmembrane region" description="Helical" evidence="2">
    <location>
        <begin position="85"/>
        <end position="107"/>
    </location>
</feature>
<keyword evidence="2" id="KW-1133">Transmembrane helix</keyword>
<dbReference type="PANTHER" id="PTHR40465">
    <property type="entry name" value="CHROMOSOME 1, WHOLE GENOME SHOTGUN SEQUENCE"/>
    <property type="match status" value="1"/>
</dbReference>
<evidence type="ECO:0000313" key="5">
    <source>
        <dbReference type="Proteomes" id="UP001212997"/>
    </source>
</evidence>
<keyword evidence="2" id="KW-0812">Transmembrane</keyword>
<dbReference type="Pfam" id="PF20152">
    <property type="entry name" value="DUF6534"/>
    <property type="match status" value="1"/>
</dbReference>
<reference evidence="4" key="1">
    <citation type="submission" date="2022-07" db="EMBL/GenBank/DDBJ databases">
        <title>Genome Sequence of Physisporinus lineatus.</title>
        <authorList>
            <person name="Buettner E."/>
        </authorList>
    </citation>
    <scope>NUCLEOTIDE SEQUENCE</scope>
    <source>
        <strain evidence="4">VT162</strain>
    </source>
</reference>
<feature type="transmembrane region" description="Helical" evidence="2">
    <location>
        <begin position="44"/>
        <end position="64"/>
    </location>
</feature>
<evidence type="ECO:0000259" key="3">
    <source>
        <dbReference type="Pfam" id="PF20152"/>
    </source>
</evidence>
<feature type="compositionally biased region" description="Low complexity" evidence="1">
    <location>
        <begin position="362"/>
        <end position="374"/>
    </location>
</feature>
<gene>
    <name evidence="4" type="ORF">NLI96_g2375</name>
</gene>
<evidence type="ECO:0000313" key="4">
    <source>
        <dbReference type="EMBL" id="KAJ3489082.1"/>
    </source>
</evidence>